<keyword evidence="1" id="KW-0472">Membrane</keyword>
<evidence type="ECO:0000313" key="3">
    <source>
        <dbReference type="EMBL" id="QNL99868.1"/>
    </source>
</evidence>
<feature type="transmembrane region" description="Helical" evidence="1">
    <location>
        <begin position="21"/>
        <end position="41"/>
    </location>
</feature>
<protein>
    <submittedName>
        <fullName evidence="3">VanZ family protein</fullName>
    </submittedName>
</protein>
<name>A0A7G9FMT7_9FIRM</name>
<keyword evidence="1" id="KW-0812">Transmembrane</keyword>
<organism evidence="3 4">
    <name type="scientific">Wujia chipingensis</name>
    <dbReference type="NCBI Taxonomy" id="2763670"/>
    <lineage>
        <taxon>Bacteria</taxon>
        <taxon>Bacillati</taxon>
        <taxon>Bacillota</taxon>
        <taxon>Clostridia</taxon>
        <taxon>Lachnospirales</taxon>
        <taxon>Lachnospiraceae</taxon>
        <taxon>Wujia</taxon>
    </lineage>
</organism>
<dbReference type="Pfam" id="PF04892">
    <property type="entry name" value="VanZ"/>
    <property type="match status" value="1"/>
</dbReference>
<feature type="transmembrane region" description="Helical" evidence="1">
    <location>
        <begin position="87"/>
        <end position="105"/>
    </location>
</feature>
<dbReference type="AlphaFoldDB" id="A0A7G9FMT7"/>
<feature type="transmembrane region" description="Helical" evidence="1">
    <location>
        <begin position="117"/>
        <end position="135"/>
    </location>
</feature>
<gene>
    <name evidence="3" type="ORF">H9Q76_00730</name>
</gene>
<evidence type="ECO:0000256" key="1">
    <source>
        <dbReference type="SAM" id="Phobius"/>
    </source>
</evidence>
<feature type="transmembrane region" description="Helical" evidence="1">
    <location>
        <begin position="147"/>
        <end position="170"/>
    </location>
</feature>
<keyword evidence="1" id="KW-1133">Transmembrane helix</keyword>
<dbReference type="InterPro" id="IPR016747">
    <property type="entry name" value="Phosphotransbutyrylase"/>
</dbReference>
<reference evidence="3 4" key="1">
    <citation type="submission" date="2020-08" db="EMBL/GenBank/DDBJ databases">
        <authorList>
            <person name="Liu C."/>
            <person name="Sun Q."/>
        </authorList>
    </citation>
    <scope>NUCLEOTIDE SEQUENCE [LARGE SCALE GENOMIC DNA]</scope>
    <source>
        <strain evidence="3 4">NSJ-4</strain>
    </source>
</reference>
<evidence type="ECO:0000313" key="4">
    <source>
        <dbReference type="Proteomes" id="UP000515819"/>
    </source>
</evidence>
<proteinExistence type="predicted"/>
<keyword evidence="4" id="KW-1185">Reference proteome</keyword>
<dbReference type="Proteomes" id="UP000515819">
    <property type="component" value="Chromosome"/>
</dbReference>
<dbReference type="RefSeq" id="WP_021984886.1">
    <property type="nucleotide sequence ID" value="NZ_CP060632.1"/>
</dbReference>
<dbReference type="NCBIfam" id="NF037970">
    <property type="entry name" value="vanZ_1"/>
    <property type="match status" value="1"/>
</dbReference>
<evidence type="ECO:0000259" key="2">
    <source>
        <dbReference type="Pfam" id="PF04892"/>
    </source>
</evidence>
<dbReference type="PIRSF" id="PIRSF019083">
    <property type="entry name" value="UCP019083_VanZ"/>
    <property type="match status" value="1"/>
</dbReference>
<dbReference type="EMBL" id="CP060632">
    <property type="protein sequence ID" value="QNL99868.1"/>
    <property type="molecule type" value="Genomic_DNA"/>
</dbReference>
<feature type="domain" description="VanZ-like" evidence="2">
    <location>
        <begin position="24"/>
        <end position="163"/>
    </location>
</feature>
<dbReference type="KEGG" id="wcp:H9Q76_00730"/>
<dbReference type="InterPro" id="IPR006976">
    <property type="entry name" value="VanZ-like"/>
</dbReference>
<sequence>MQSRSISKDKQTQSGRLSKRQIVFLVLSVLFAIMIFCFSARNGEESTEDSYTVGMEFGRIVHPDFKNWSEEAQLAFAAKVDHPIRKLAHATEYAVFAMLLCGVWLDVRRKRKVSALFAWGTATVYAATDEFHQLFVPGRSGQVKDVLLDSCGAAVGVLILMLVAALIRFIRKKHGTQE</sequence>
<accession>A0A7G9FMT7</accession>